<organism evidence="1 2">
    <name type="scientific">Neoroseomonas eburnea</name>
    <dbReference type="NCBI Taxonomy" id="1346889"/>
    <lineage>
        <taxon>Bacteria</taxon>
        <taxon>Pseudomonadati</taxon>
        <taxon>Pseudomonadota</taxon>
        <taxon>Alphaproteobacteria</taxon>
        <taxon>Acetobacterales</taxon>
        <taxon>Acetobacteraceae</taxon>
        <taxon>Neoroseomonas</taxon>
    </lineage>
</organism>
<dbReference type="AlphaFoldDB" id="A0A9X9XE08"/>
<dbReference type="EMBL" id="JAAEDL010000015">
    <property type="protein sequence ID" value="MBR0681944.1"/>
    <property type="molecule type" value="Genomic_DNA"/>
</dbReference>
<dbReference type="RefSeq" id="WP_211847479.1">
    <property type="nucleotide sequence ID" value="NZ_JAAEDL010000015.1"/>
</dbReference>
<evidence type="ECO:0000313" key="1">
    <source>
        <dbReference type="EMBL" id="MBR0681944.1"/>
    </source>
</evidence>
<evidence type="ECO:0000313" key="2">
    <source>
        <dbReference type="Proteomes" id="UP001138709"/>
    </source>
</evidence>
<reference evidence="1" key="1">
    <citation type="submission" date="2020-01" db="EMBL/GenBank/DDBJ databases">
        <authorList>
            <person name="Rat A."/>
        </authorList>
    </citation>
    <scope>NUCLEOTIDE SEQUENCE</scope>
    <source>
        <strain evidence="1">LMG 31228</strain>
    </source>
</reference>
<reference evidence="1" key="2">
    <citation type="journal article" date="2021" name="Syst. Appl. Microbiol.">
        <title>Roseomonas hellenica sp. nov., isolated from roots of wild-growing Alkanna tinctoria.</title>
        <authorList>
            <person name="Rat A."/>
            <person name="Naranjo H.D."/>
            <person name="Lebbe L."/>
            <person name="Cnockaert M."/>
            <person name="Krigas N."/>
            <person name="Grigoriadou K."/>
            <person name="Maloupa E."/>
            <person name="Willems A."/>
        </authorList>
    </citation>
    <scope>NUCLEOTIDE SEQUENCE</scope>
    <source>
        <strain evidence="1">LMG 31228</strain>
    </source>
</reference>
<accession>A0A9X9XE08</accession>
<name>A0A9X9XE08_9PROT</name>
<dbReference type="Proteomes" id="UP001138709">
    <property type="component" value="Unassembled WGS sequence"/>
</dbReference>
<sequence length="57" mass="6127">MIGRFARLAFDAGVQAAKQPRAELDRSRTNTQGMLQDMLASHIDGEVERRLAAGGAA</sequence>
<keyword evidence="2" id="KW-1185">Reference proteome</keyword>
<comment type="caution">
    <text evidence="1">The sequence shown here is derived from an EMBL/GenBank/DDBJ whole genome shotgun (WGS) entry which is preliminary data.</text>
</comment>
<protein>
    <submittedName>
        <fullName evidence="1">Uncharacterized protein</fullName>
    </submittedName>
</protein>
<gene>
    <name evidence="1" type="ORF">GXW74_15725</name>
</gene>
<proteinExistence type="predicted"/>